<dbReference type="EMBL" id="CAADFM010000224">
    <property type="protein sequence ID" value="VFK19428.1"/>
    <property type="molecule type" value="Genomic_DNA"/>
</dbReference>
<dbReference type="AlphaFoldDB" id="A0A450XX49"/>
<organism evidence="2">
    <name type="scientific">Candidatus Kentrum sp. LPFa</name>
    <dbReference type="NCBI Taxonomy" id="2126335"/>
    <lineage>
        <taxon>Bacteria</taxon>
        <taxon>Pseudomonadati</taxon>
        <taxon>Pseudomonadota</taxon>
        <taxon>Gammaproteobacteria</taxon>
        <taxon>Candidatus Kentrum</taxon>
    </lineage>
</organism>
<proteinExistence type="predicted"/>
<protein>
    <submittedName>
        <fullName evidence="2">Uncharacterized protein</fullName>
    </submittedName>
</protein>
<dbReference type="EMBL" id="CAADFP010000226">
    <property type="protein sequence ID" value="VFK33817.1"/>
    <property type="molecule type" value="Genomic_DNA"/>
</dbReference>
<gene>
    <name evidence="1" type="ORF">BECKLPF1236A_GA0070988_102242</name>
    <name evidence="2" type="ORF">BECKLPF1236C_GA0070990_102262</name>
</gene>
<evidence type="ECO:0000313" key="2">
    <source>
        <dbReference type="EMBL" id="VFK33817.1"/>
    </source>
</evidence>
<evidence type="ECO:0000313" key="1">
    <source>
        <dbReference type="EMBL" id="VFK19428.1"/>
    </source>
</evidence>
<reference evidence="2" key="1">
    <citation type="submission" date="2019-02" db="EMBL/GenBank/DDBJ databases">
        <authorList>
            <person name="Gruber-Vodicka R. H."/>
            <person name="Seah K. B. B."/>
        </authorList>
    </citation>
    <scope>NUCLEOTIDE SEQUENCE</scope>
    <source>
        <strain evidence="1">BECK_S312</strain>
        <strain evidence="2">BECK_S426</strain>
    </source>
</reference>
<accession>A0A450XX49</accession>
<sequence length="79" mass="8951">MFFLERHIWRDDTRIAVGGEAMQEASRCVEAIAKTTPGLESAAKQLGERFRQAKKKISDTRRPAGDIISRISFSLNSWL</sequence>
<name>A0A450XX49_9GAMM</name>